<keyword evidence="8" id="KW-1133">Transmembrane helix</keyword>
<comment type="caution">
    <text evidence="12">The sequence shown here is derived from an EMBL/GenBank/DDBJ whole genome shotgun (WGS) entry which is preliminary data.</text>
</comment>
<accession>A0ABD3VB19</accession>
<evidence type="ECO:0000256" key="10">
    <source>
        <dbReference type="ARBA" id="ARBA00023136"/>
    </source>
</evidence>
<evidence type="ECO:0000256" key="5">
    <source>
        <dbReference type="ARBA" id="ARBA00022692"/>
    </source>
</evidence>
<keyword evidence="4 11" id="KW-0679">Respiratory chain</keyword>
<evidence type="ECO:0000313" key="13">
    <source>
        <dbReference type="Proteomes" id="UP001634394"/>
    </source>
</evidence>
<protein>
    <recommendedName>
        <fullName evidence="11">Complex III subunit 9</fullName>
    </recommendedName>
</protein>
<dbReference type="EMBL" id="JBJQND010000013">
    <property type="protein sequence ID" value="KAL3857740.1"/>
    <property type="molecule type" value="Genomic_DNA"/>
</dbReference>
<comment type="subcellular location">
    <subcellularLocation>
        <location evidence="1 11">Mitochondrion inner membrane</location>
        <topology evidence="1 11">Single-pass membrane protein</topology>
    </subcellularLocation>
</comment>
<name>A0ABD3VB19_SINWO</name>
<sequence length="70" mass="8011">MGVNTVSIATKIYQTLFRRTSTFALTIVVGTLFFERAFDEGTGYIFDRINAGKQYKDLKKQLELRAAKEE</sequence>
<evidence type="ECO:0000256" key="7">
    <source>
        <dbReference type="ARBA" id="ARBA00022982"/>
    </source>
</evidence>
<evidence type="ECO:0000256" key="9">
    <source>
        <dbReference type="ARBA" id="ARBA00023128"/>
    </source>
</evidence>
<proteinExistence type="inferred from homology"/>
<keyword evidence="6 11" id="KW-0999">Mitochondrion inner membrane</keyword>
<evidence type="ECO:0000256" key="8">
    <source>
        <dbReference type="ARBA" id="ARBA00022989"/>
    </source>
</evidence>
<dbReference type="InterPro" id="IPR008027">
    <property type="entry name" value="QCR9"/>
</dbReference>
<dbReference type="SUPFAM" id="SSF81514">
    <property type="entry name" value="Subunit X (non-heme 7 kDa protein) of cytochrome bc1 complex (Ubiquinol-cytochrome c reductase)"/>
    <property type="match status" value="1"/>
</dbReference>
<gene>
    <name evidence="12" type="ORF">ACJMK2_012380</name>
</gene>
<keyword evidence="7 11" id="KW-0249">Electron transport</keyword>
<evidence type="ECO:0000256" key="11">
    <source>
        <dbReference type="RuleBase" id="RU368056"/>
    </source>
</evidence>
<comment type="function">
    <text evidence="11">Component of the ubiquinol-cytochrome c oxidoreductase, a multisubunit transmembrane complex that is part of the mitochondrial electron transport chain which drives oxidative phosphorylation. The complex plays an important role in the uptake of multiple carbon sources present in different host niches.</text>
</comment>
<evidence type="ECO:0000256" key="3">
    <source>
        <dbReference type="ARBA" id="ARBA00022448"/>
    </source>
</evidence>
<keyword evidence="9 11" id="KW-0496">Mitochondrion</keyword>
<keyword evidence="13" id="KW-1185">Reference proteome</keyword>
<dbReference type="Gene3D" id="1.20.5.260">
    <property type="entry name" value="Cytochrome b-c1 complex subunit 9"/>
    <property type="match status" value="1"/>
</dbReference>
<dbReference type="PANTHER" id="PTHR12980:SF0">
    <property type="entry name" value="CYTOCHROME B-C1 COMPLEX SUBUNIT 9"/>
    <property type="match status" value="1"/>
</dbReference>
<dbReference type="Proteomes" id="UP001634394">
    <property type="component" value="Unassembled WGS sequence"/>
</dbReference>
<dbReference type="FunFam" id="1.20.5.260:FF:000001">
    <property type="entry name" value="Cytochrome b-c1 complex subunit 9"/>
    <property type="match status" value="1"/>
</dbReference>
<reference evidence="12 13" key="1">
    <citation type="submission" date="2024-11" db="EMBL/GenBank/DDBJ databases">
        <title>Chromosome-level genome assembly of the freshwater bivalve Anodonta woodiana.</title>
        <authorList>
            <person name="Chen X."/>
        </authorList>
    </citation>
    <scope>NUCLEOTIDE SEQUENCE [LARGE SCALE GENOMIC DNA]</scope>
    <source>
        <strain evidence="12">MN2024</strain>
        <tissue evidence="12">Gills</tissue>
    </source>
</reference>
<organism evidence="12 13">
    <name type="scientific">Sinanodonta woodiana</name>
    <name type="common">Chinese pond mussel</name>
    <name type="synonym">Anodonta woodiana</name>
    <dbReference type="NCBI Taxonomy" id="1069815"/>
    <lineage>
        <taxon>Eukaryota</taxon>
        <taxon>Metazoa</taxon>
        <taxon>Spiralia</taxon>
        <taxon>Lophotrochozoa</taxon>
        <taxon>Mollusca</taxon>
        <taxon>Bivalvia</taxon>
        <taxon>Autobranchia</taxon>
        <taxon>Heteroconchia</taxon>
        <taxon>Palaeoheterodonta</taxon>
        <taxon>Unionida</taxon>
        <taxon>Unionoidea</taxon>
        <taxon>Unionidae</taxon>
        <taxon>Unioninae</taxon>
        <taxon>Sinanodonta</taxon>
    </lineage>
</organism>
<dbReference type="GO" id="GO:0045275">
    <property type="term" value="C:respiratory chain complex III"/>
    <property type="evidence" value="ECO:0007669"/>
    <property type="project" value="UniProtKB-UniRule"/>
</dbReference>
<dbReference type="InterPro" id="IPR036656">
    <property type="entry name" value="QCR9_sf"/>
</dbReference>
<comment type="subunit">
    <text evidence="11">Component of the ubiquinol-cytochrome c oxidoreductase (cytochrome b-c1 complex, complex III, CIII), a multisubunit enzyme composed of 3 respiratory subunits cytochrome b, cytochrome c1 and Rieske protein, 2 core protein subunits, and additional low-molecular weight protein subunits.</text>
</comment>
<dbReference type="GO" id="GO:0005743">
    <property type="term" value="C:mitochondrial inner membrane"/>
    <property type="evidence" value="ECO:0007669"/>
    <property type="project" value="UniProtKB-SubCell"/>
</dbReference>
<evidence type="ECO:0000313" key="12">
    <source>
        <dbReference type="EMBL" id="KAL3857740.1"/>
    </source>
</evidence>
<keyword evidence="5" id="KW-0812">Transmembrane</keyword>
<evidence type="ECO:0000256" key="1">
    <source>
        <dbReference type="ARBA" id="ARBA00004434"/>
    </source>
</evidence>
<keyword evidence="10" id="KW-0472">Membrane</keyword>
<dbReference type="PANTHER" id="PTHR12980">
    <property type="entry name" value="UBIQUINOL-CYTOCHROME C REDUCTASE COMPLEX, SUBUNIT X"/>
    <property type="match status" value="1"/>
</dbReference>
<dbReference type="Pfam" id="PF05365">
    <property type="entry name" value="UCR_UQCRX_QCR9"/>
    <property type="match status" value="1"/>
</dbReference>
<evidence type="ECO:0000256" key="6">
    <source>
        <dbReference type="ARBA" id="ARBA00022792"/>
    </source>
</evidence>
<dbReference type="GO" id="GO:0006122">
    <property type="term" value="P:mitochondrial electron transport, ubiquinol to cytochrome c"/>
    <property type="evidence" value="ECO:0007669"/>
    <property type="project" value="UniProtKB-UniRule"/>
</dbReference>
<comment type="similarity">
    <text evidence="2 11">Belongs to the UQCR10/QCR9 family.</text>
</comment>
<dbReference type="AlphaFoldDB" id="A0ABD3VB19"/>
<evidence type="ECO:0000256" key="4">
    <source>
        <dbReference type="ARBA" id="ARBA00022660"/>
    </source>
</evidence>
<evidence type="ECO:0000256" key="2">
    <source>
        <dbReference type="ARBA" id="ARBA00007856"/>
    </source>
</evidence>
<keyword evidence="3 11" id="KW-0813">Transport</keyword>